<evidence type="ECO:0000256" key="1">
    <source>
        <dbReference type="SAM" id="MobiDB-lite"/>
    </source>
</evidence>
<accession>A0A3Q7GIX3</accession>
<sequence length="42" mass="4888">ERPVGSPNPDPASHILQVRRDPVPNYRLLPELRYRSRARNGH</sequence>
<dbReference type="EnsemblPlants" id="Solyc05g023775.1.1">
    <property type="protein sequence ID" value="Solyc05g023775.1.1.1"/>
    <property type="gene ID" value="Solyc05g023775.1"/>
</dbReference>
<feature type="compositionally biased region" description="Pro residues" evidence="1">
    <location>
        <begin position="1"/>
        <end position="10"/>
    </location>
</feature>
<evidence type="ECO:0000313" key="2">
    <source>
        <dbReference type="EnsemblPlants" id="Solyc05g023775.1.1.1"/>
    </source>
</evidence>
<name>A0A3Q7GIX3_SOLLC</name>
<protein>
    <submittedName>
        <fullName evidence="2">Uncharacterized protein</fullName>
    </submittedName>
</protein>
<dbReference type="Proteomes" id="UP000004994">
    <property type="component" value="Chromosome 5"/>
</dbReference>
<dbReference type="Gramene" id="Solyc05g023775.1.1">
    <property type="protein sequence ID" value="Solyc05g023775.1.1.1"/>
    <property type="gene ID" value="Solyc05g023775.1"/>
</dbReference>
<organism evidence="2">
    <name type="scientific">Solanum lycopersicum</name>
    <name type="common">Tomato</name>
    <name type="synonym">Lycopersicon esculentum</name>
    <dbReference type="NCBI Taxonomy" id="4081"/>
    <lineage>
        <taxon>Eukaryota</taxon>
        <taxon>Viridiplantae</taxon>
        <taxon>Streptophyta</taxon>
        <taxon>Embryophyta</taxon>
        <taxon>Tracheophyta</taxon>
        <taxon>Spermatophyta</taxon>
        <taxon>Magnoliopsida</taxon>
        <taxon>eudicotyledons</taxon>
        <taxon>Gunneridae</taxon>
        <taxon>Pentapetalae</taxon>
        <taxon>asterids</taxon>
        <taxon>lamiids</taxon>
        <taxon>Solanales</taxon>
        <taxon>Solanaceae</taxon>
        <taxon>Solanoideae</taxon>
        <taxon>Solaneae</taxon>
        <taxon>Solanum</taxon>
        <taxon>Solanum subgen. Lycopersicon</taxon>
    </lineage>
</organism>
<reference evidence="2" key="1">
    <citation type="journal article" date="2012" name="Nature">
        <title>The tomato genome sequence provides insights into fleshy fruit evolution.</title>
        <authorList>
            <consortium name="Tomato Genome Consortium"/>
        </authorList>
    </citation>
    <scope>NUCLEOTIDE SEQUENCE [LARGE SCALE GENOMIC DNA]</scope>
    <source>
        <strain evidence="2">cv. Heinz 1706</strain>
    </source>
</reference>
<feature type="region of interest" description="Disordered" evidence="1">
    <location>
        <begin position="1"/>
        <end position="21"/>
    </location>
</feature>
<proteinExistence type="predicted"/>
<dbReference type="AlphaFoldDB" id="A0A3Q7GIX3"/>
<dbReference type="InParanoid" id="A0A3Q7GIX3"/>
<evidence type="ECO:0000313" key="3">
    <source>
        <dbReference type="Proteomes" id="UP000004994"/>
    </source>
</evidence>
<keyword evidence="3" id="KW-1185">Reference proteome</keyword>
<reference evidence="2" key="2">
    <citation type="submission" date="2019-01" db="UniProtKB">
        <authorList>
            <consortium name="EnsemblPlants"/>
        </authorList>
    </citation>
    <scope>IDENTIFICATION</scope>
    <source>
        <strain evidence="2">cv. Heinz 1706</strain>
    </source>
</reference>